<protein>
    <submittedName>
        <fullName evidence="12">Uncharacterized protein</fullName>
    </submittedName>
</protein>
<feature type="region of interest" description="Disordered" evidence="10">
    <location>
        <begin position="253"/>
        <end position="367"/>
    </location>
</feature>
<feature type="transmembrane region" description="Helical" evidence="11">
    <location>
        <begin position="149"/>
        <end position="167"/>
    </location>
</feature>
<evidence type="ECO:0000256" key="8">
    <source>
        <dbReference type="ARBA" id="ARBA00023242"/>
    </source>
</evidence>
<dbReference type="Proteomes" id="UP000265040">
    <property type="component" value="Chromosome 24"/>
</dbReference>
<evidence type="ECO:0000256" key="11">
    <source>
        <dbReference type="SAM" id="Phobius"/>
    </source>
</evidence>
<evidence type="ECO:0000256" key="6">
    <source>
        <dbReference type="ARBA" id="ARBA00022989"/>
    </source>
</evidence>
<evidence type="ECO:0000313" key="12">
    <source>
        <dbReference type="Ensembl" id="ENSATEP00000023548.3"/>
    </source>
</evidence>
<sequence length="641" mass="73363">MKKRYVDATRIRKMKKLKITEKLSESACTFLKFIMMWTLVLLADFILEFRLEYLWPCWLFFGSVYTTFHCHGLVICVVFVCAAFTLDIFCLIFVPLHWLFFVASTYVLFNYIWHTEKGICISTVFLWILLVYTEASLRLKDLKTSHANLSHLFAAHCIGYPVVYLGFDATCYFTNIFKLRIQKAVQSENDFHMHLLQHSLPPGLQVYPKTSTDGSSNSKWKTKPDLTQYQCQNGAAVAHDEAHTVDCLQIRSEERASEKGTQEVRSGESSRRLSSSKHAVSEHSGSGGPESSTTPDNLPQEEHGSKAARLAKNSSPKARRGSTNTSSPPASSSEKKQRSSLKTVSPNRDVADKSTTGSQSYHAEQMSKLEQELRRLKAEVQTSRQSEQELRSHICNLTNSERSLRPEVSLLRQSNMLLQSKILCLTKTKQRDKQTSSMLEKKTRAETDARLAAEKQLAELHAQKLEEAACTARNLTKRQEHSDTQMLRKRFKDLETEYKQLQLECQVKESRVVDLESDIEALGKYRCVEKDTDMLLSTLSAMQEKAQHLEYNLSAETRIKLDLFSALGDARRQLEIAQDKLMKQDREIREMKQRIAEVMAVSPGVSYMAPRSPMPQYLTKLLNSERYMLNPRALMYQCLKK</sequence>
<keyword evidence="5" id="KW-0256">Endoplasmic reticulum</keyword>
<evidence type="ECO:0000256" key="9">
    <source>
        <dbReference type="SAM" id="Coils"/>
    </source>
</evidence>
<dbReference type="PANTHER" id="PTHR47464">
    <property type="entry name" value="MACOILIN"/>
    <property type="match status" value="1"/>
</dbReference>
<dbReference type="GO" id="GO:0023041">
    <property type="term" value="P:neuronal signal transduction"/>
    <property type="evidence" value="ECO:0007669"/>
    <property type="project" value="InterPro"/>
</dbReference>
<dbReference type="GeneTree" id="ENSGT00390000016613"/>
<dbReference type="AlphaFoldDB" id="A0A3Q1J0N8"/>
<dbReference type="InParanoid" id="A0A3Q1J0N8"/>
<keyword evidence="7 11" id="KW-0472">Membrane</keyword>
<evidence type="ECO:0000313" key="13">
    <source>
        <dbReference type="Proteomes" id="UP000265040"/>
    </source>
</evidence>
<dbReference type="GeneID" id="113149854"/>
<dbReference type="Ensembl" id="ENSATET00000023930.3">
    <property type="protein sequence ID" value="ENSATEP00000023548.3"/>
    <property type="gene ID" value="ENSATEG00000016187.3"/>
</dbReference>
<feature type="transmembrane region" description="Helical" evidence="11">
    <location>
        <begin position="23"/>
        <end position="47"/>
    </location>
</feature>
<comment type="subcellular location">
    <subcellularLocation>
        <location evidence="1">Nucleus membrane</location>
        <topology evidence="1">Multi-pass membrane protein</topology>
    </subcellularLocation>
    <subcellularLocation>
        <location evidence="2">Rough endoplasmic reticulum membrane</location>
        <topology evidence="2">Multi-pass membrane protein</topology>
    </subcellularLocation>
</comment>
<reference evidence="12" key="2">
    <citation type="submission" date="2025-08" db="UniProtKB">
        <authorList>
            <consortium name="Ensembl"/>
        </authorList>
    </citation>
    <scope>IDENTIFICATION</scope>
</reference>
<dbReference type="GO" id="GO:0030867">
    <property type="term" value="C:rough endoplasmic reticulum membrane"/>
    <property type="evidence" value="ECO:0007669"/>
    <property type="project" value="UniProtKB-SubCell"/>
</dbReference>
<reference evidence="12" key="3">
    <citation type="submission" date="2025-09" db="UniProtKB">
        <authorList>
            <consortium name="Ensembl"/>
        </authorList>
    </citation>
    <scope>IDENTIFICATION</scope>
</reference>
<feature type="compositionally biased region" description="Basic and acidic residues" evidence="10">
    <location>
        <begin position="253"/>
        <end position="271"/>
    </location>
</feature>
<dbReference type="RefSeq" id="XP_026197979.1">
    <property type="nucleotide sequence ID" value="XM_026342194.1"/>
</dbReference>
<evidence type="ECO:0000256" key="7">
    <source>
        <dbReference type="ARBA" id="ARBA00023136"/>
    </source>
</evidence>
<keyword evidence="6 11" id="KW-1133">Transmembrane helix</keyword>
<organism evidence="12 13">
    <name type="scientific">Anabas testudineus</name>
    <name type="common">Climbing perch</name>
    <name type="synonym">Anthias testudineus</name>
    <dbReference type="NCBI Taxonomy" id="64144"/>
    <lineage>
        <taxon>Eukaryota</taxon>
        <taxon>Metazoa</taxon>
        <taxon>Chordata</taxon>
        <taxon>Craniata</taxon>
        <taxon>Vertebrata</taxon>
        <taxon>Euteleostomi</taxon>
        <taxon>Actinopterygii</taxon>
        <taxon>Neopterygii</taxon>
        <taxon>Teleostei</taxon>
        <taxon>Neoteleostei</taxon>
        <taxon>Acanthomorphata</taxon>
        <taxon>Anabantaria</taxon>
        <taxon>Anabantiformes</taxon>
        <taxon>Anabantoidei</taxon>
        <taxon>Anabantidae</taxon>
        <taxon>Anabas</taxon>
    </lineage>
</organism>
<evidence type="ECO:0000256" key="4">
    <source>
        <dbReference type="ARBA" id="ARBA00022692"/>
    </source>
</evidence>
<evidence type="ECO:0000256" key="3">
    <source>
        <dbReference type="ARBA" id="ARBA00008298"/>
    </source>
</evidence>
<dbReference type="Pfam" id="PF09726">
    <property type="entry name" value="Macoilin"/>
    <property type="match status" value="1"/>
</dbReference>
<evidence type="ECO:0000256" key="10">
    <source>
        <dbReference type="SAM" id="MobiDB-lite"/>
    </source>
</evidence>
<feature type="transmembrane region" description="Helical" evidence="11">
    <location>
        <begin position="119"/>
        <end position="137"/>
    </location>
</feature>
<keyword evidence="4 11" id="KW-0812">Transmembrane</keyword>
<accession>A0A3Q1J0N8</accession>
<keyword evidence="8" id="KW-0539">Nucleus</keyword>
<feature type="transmembrane region" description="Helical" evidence="11">
    <location>
        <begin position="53"/>
        <end position="81"/>
    </location>
</feature>
<dbReference type="PANTHER" id="PTHR47464:SF1">
    <property type="entry name" value="MACOILIN-1"/>
    <property type="match status" value="1"/>
</dbReference>
<dbReference type="GO" id="GO:0031965">
    <property type="term" value="C:nuclear membrane"/>
    <property type="evidence" value="ECO:0007669"/>
    <property type="project" value="UniProtKB-SubCell"/>
</dbReference>
<evidence type="ECO:0000256" key="2">
    <source>
        <dbReference type="ARBA" id="ARBA00004269"/>
    </source>
</evidence>
<comment type="similarity">
    <text evidence="3">Belongs to the macoilin family.</text>
</comment>
<dbReference type="InterPro" id="IPR019130">
    <property type="entry name" value="Macoilin"/>
</dbReference>
<keyword evidence="13" id="KW-1185">Reference proteome</keyword>
<evidence type="ECO:0000256" key="1">
    <source>
        <dbReference type="ARBA" id="ARBA00004232"/>
    </source>
</evidence>
<feature type="coiled-coil region" evidence="9">
    <location>
        <begin position="567"/>
        <end position="601"/>
    </location>
</feature>
<name>A0A3Q1J0N8_ANATE</name>
<proteinExistence type="inferred from homology"/>
<reference evidence="12" key="1">
    <citation type="submission" date="2021-04" db="EMBL/GenBank/DDBJ databases">
        <authorList>
            <consortium name="Wellcome Sanger Institute Data Sharing"/>
        </authorList>
    </citation>
    <scope>NUCLEOTIDE SEQUENCE [LARGE SCALE GENOMIC DNA]</scope>
</reference>
<feature type="compositionally biased region" description="Polar residues" evidence="10">
    <location>
        <begin position="353"/>
        <end position="362"/>
    </location>
</feature>
<evidence type="ECO:0000256" key="5">
    <source>
        <dbReference type="ARBA" id="ARBA00022824"/>
    </source>
</evidence>
<feature type="coiled-coil region" evidence="9">
    <location>
        <begin position="484"/>
        <end position="518"/>
    </location>
</feature>
<keyword evidence="9" id="KW-0175">Coiled coil</keyword>
<feature type="compositionally biased region" description="Low complexity" evidence="10">
    <location>
        <begin position="322"/>
        <end position="332"/>
    </location>
</feature>
<feature type="transmembrane region" description="Helical" evidence="11">
    <location>
        <begin position="88"/>
        <end position="113"/>
    </location>
</feature>